<dbReference type="EMBL" id="DYXM01000072">
    <property type="protein sequence ID" value="HJE90132.1"/>
    <property type="molecule type" value="Genomic_DNA"/>
</dbReference>
<feature type="transmembrane region" description="Helical" evidence="1">
    <location>
        <begin position="107"/>
        <end position="130"/>
    </location>
</feature>
<keyword evidence="1" id="KW-0812">Transmembrane</keyword>
<gene>
    <name evidence="2" type="ORF">K8V11_03880</name>
</gene>
<proteinExistence type="predicted"/>
<feature type="transmembrane region" description="Helical" evidence="1">
    <location>
        <begin position="12"/>
        <end position="32"/>
    </location>
</feature>
<reference evidence="2" key="1">
    <citation type="journal article" date="2021" name="PeerJ">
        <title>Extensive microbial diversity within the chicken gut microbiome revealed by metagenomics and culture.</title>
        <authorList>
            <person name="Gilroy R."/>
            <person name="Ravi A."/>
            <person name="Getino M."/>
            <person name="Pursley I."/>
            <person name="Horton D.L."/>
            <person name="Alikhan N.F."/>
            <person name="Baker D."/>
            <person name="Gharbi K."/>
            <person name="Hall N."/>
            <person name="Watson M."/>
            <person name="Adriaenssens E.M."/>
            <person name="Foster-Nyarko E."/>
            <person name="Jarju S."/>
            <person name="Secka A."/>
            <person name="Antonio M."/>
            <person name="Oren A."/>
            <person name="Chaudhuri R.R."/>
            <person name="La Ragione R."/>
            <person name="Hildebrand F."/>
            <person name="Pallen M.J."/>
        </authorList>
    </citation>
    <scope>NUCLEOTIDE SEQUENCE</scope>
    <source>
        <strain evidence="2">ChiGjej1B1-18357</strain>
    </source>
</reference>
<accession>A0A921F1R1</accession>
<dbReference type="RefSeq" id="WP_303911087.1">
    <property type="nucleotide sequence ID" value="NZ_DYXM01000072.1"/>
</dbReference>
<feature type="transmembrane region" description="Helical" evidence="1">
    <location>
        <begin position="75"/>
        <end position="95"/>
    </location>
</feature>
<name>A0A921F1R1_9ACTN</name>
<evidence type="ECO:0000313" key="3">
    <source>
        <dbReference type="Proteomes" id="UP000776650"/>
    </source>
</evidence>
<evidence type="ECO:0000313" key="2">
    <source>
        <dbReference type="EMBL" id="HJE90132.1"/>
    </source>
</evidence>
<sequence>MRNILDPFESREITSLAGVAVTLALFTGAGAITKGLPRDTADSLYWLVASLILLGIVVLSATFFSVALRRRSNRFVVATFAVFAVIAVAFLPTYLDDQDEPVIFSPGLFTVLGMIACAGLAVVLAARLVCSGAARARAVRARRHAEDSAGD</sequence>
<comment type="caution">
    <text evidence="2">The sequence shown here is derived from an EMBL/GenBank/DDBJ whole genome shotgun (WGS) entry which is preliminary data.</text>
</comment>
<dbReference type="AlphaFoldDB" id="A0A921F1R1"/>
<keyword evidence="1" id="KW-1133">Transmembrane helix</keyword>
<dbReference type="Proteomes" id="UP000776650">
    <property type="component" value="Unassembled WGS sequence"/>
</dbReference>
<feature type="transmembrane region" description="Helical" evidence="1">
    <location>
        <begin position="44"/>
        <end position="68"/>
    </location>
</feature>
<evidence type="ECO:0000256" key="1">
    <source>
        <dbReference type="SAM" id="Phobius"/>
    </source>
</evidence>
<protein>
    <submittedName>
        <fullName evidence="2">Uncharacterized protein</fullName>
    </submittedName>
</protein>
<keyword evidence="1" id="KW-0472">Membrane</keyword>
<organism evidence="2 3">
    <name type="scientific">Dietzia timorensis</name>
    <dbReference type="NCBI Taxonomy" id="499555"/>
    <lineage>
        <taxon>Bacteria</taxon>
        <taxon>Bacillati</taxon>
        <taxon>Actinomycetota</taxon>
        <taxon>Actinomycetes</taxon>
        <taxon>Mycobacteriales</taxon>
        <taxon>Dietziaceae</taxon>
        <taxon>Dietzia</taxon>
    </lineage>
</organism>
<reference evidence="2" key="2">
    <citation type="submission" date="2021-09" db="EMBL/GenBank/DDBJ databases">
        <authorList>
            <person name="Gilroy R."/>
        </authorList>
    </citation>
    <scope>NUCLEOTIDE SEQUENCE</scope>
    <source>
        <strain evidence="2">ChiGjej1B1-18357</strain>
    </source>
</reference>